<comment type="caution">
    <text evidence="2">The sequence shown here is derived from an EMBL/GenBank/DDBJ whole genome shotgun (WGS) entry which is preliminary data.</text>
</comment>
<dbReference type="AlphaFoldDB" id="A0A4S2KCQ2"/>
<organism evidence="2 3">
    <name type="scientific">Temnothorax longispinosus</name>
    <dbReference type="NCBI Taxonomy" id="300112"/>
    <lineage>
        <taxon>Eukaryota</taxon>
        <taxon>Metazoa</taxon>
        <taxon>Ecdysozoa</taxon>
        <taxon>Arthropoda</taxon>
        <taxon>Hexapoda</taxon>
        <taxon>Insecta</taxon>
        <taxon>Pterygota</taxon>
        <taxon>Neoptera</taxon>
        <taxon>Endopterygota</taxon>
        <taxon>Hymenoptera</taxon>
        <taxon>Apocrita</taxon>
        <taxon>Aculeata</taxon>
        <taxon>Formicoidea</taxon>
        <taxon>Formicidae</taxon>
        <taxon>Myrmicinae</taxon>
        <taxon>Temnothorax</taxon>
    </lineage>
</organism>
<feature type="region of interest" description="Disordered" evidence="1">
    <location>
        <begin position="1"/>
        <end position="36"/>
    </location>
</feature>
<protein>
    <submittedName>
        <fullName evidence="2">Uncharacterized protein</fullName>
    </submittedName>
</protein>
<reference evidence="2 3" key="1">
    <citation type="journal article" date="2019" name="Philos. Trans. R. Soc. Lond., B, Biol. Sci.">
        <title>Ant behaviour and brain gene expression of defending hosts depend on the ecological success of the intruding social parasite.</title>
        <authorList>
            <person name="Kaur R."/>
            <person name="Stoldt M."/>
            <person name="Jongepier E."/>
            <person name="Feldmeyer B."/>
            <person name="Menzel F."/>
            <person name="Bornberg-Bauer E."/>
            <person name="Foitzik S."/>
        </authorList>
    </citation>
    <scope>NUCLEOTIDE SEQUENCE [LARGE SCALE GENOMIC DNA]</scope>
    <source>
        <tissue evidence="2">Whole body</tissue>
    </source>
</reference>
<dbReference type="EMBL" id="QBLH01002772">
    <property type="protein sequence ID" value="TGZ47092.1"/>
    <property type="molecule type" value="Genomic_DNA"/>
</dbReference>
<dbReference type="Proteomes" id="UP000310200">
    <property type="component" value="Unassembled WGS sequence"/>
</dbReference>
<evidence type="ECO:0000256" key="1">
    <source>
        <dbReference type="SAM" id="MobiDB-lite"/>
    </source>
</evidence>
<feature type="compositionally biased region" description="Basic and acidic residues" evidence="1">
    <location>
        <begin position="1"/>
        <end position="11"/>
    </location>
</feature>
<feature type="compositionally biased region" description="Basic residues" evidence="1">
    <location>
        <begin position="24"/>
        <end position="36"/>
    </location>
</feature>
<proteinExistence type="predicted"/>
<gene>
    <name evidence="2" type="ORF">DBV15_10709</name>
</gene>
<accession>A0A4S2KCQ2</accession>
<keyword evidence="3" id="KW-1185">Reference proteome</keyword>
<evidence type="ECO:0000313" key="3">
    <source>
        <dbReference type="Proteomes" id="UP000310200"/>
    </source>
</evidence>
<name>A0A4S2KCQ2_9HYME</name>
<evidence type="ECO:0000313" key="2">
    <source>
        <dbReference type="EMBL" id="TGZ47092.1"/>
    </source>
</evidence>
<sequence>MIRLQQKRENVLKVQPATGTTSSPRKRQCSPLTRKKTGIVKRAHGIQGTMLRYAHARVRSSLIFEDCRPAIE</sequence>